<name>A0A831RWI4_9GAMM</name>
<comment type="caution">
    <text evidence="1">The sequence shown here is derived from an EMBL/GenBank/DDBJ whole genome shotgun (WGS) entry which is preliminary data.</text>
</comment>
<evidence type="ECO:0000313" key="1">
    <source>
        <dbReference type="EMBL" id="HEC07074.1"/>
    </source>
</evidence>
<accession>A0A831RWI4</accession>
<organism evidence="1">
    <name type="scientific">Thiolapillus brandeum</name>
    <dbReference type="NCBI Taxonomy" id="1076588"/>
    <lineage>
        <taxon>Bacteria</taxon>
        <taxon>Pseudomonadati</taxon>
        <taxon>Pseudomonadota</taxon>
        <taxon>Gammaproteobacteria</taxon>
        <taxon>Chromatiales</taxon>
        <taxon>Sedimenticolaceae</taxon>
        <taxon>Thiolapillus</taxon>
    </lineage>
</organism>
<reference evidence="1" key="1">
    <citation type="journal article" date="2020" name="mSystems">
        <title>Genome- and Community-Level Interaction Insights into Carbon Utilization and Element Cycling Functions of Hydrothermarchaeota in Hydrothermal Sediment.</title>
        <authorList>
            <person name="Zhou Z."/>
            <person name="Liu Y."/>
            <person name="Xu W."/>
            <person name="Pan J."/>
            <person name="Luo Z.H."/>
            <person name="Li M."/>
        </authorList>
    </citation>
    <scope>NUCLEOTIDE SEQUENCE [LARGE SCALE GENOMIC DNA]</scope>
    <source>
        <strain evidence="1">HyVt-458</strain>
    </source>
</reference>
<dbReference type="EMBL" id="DRLF01000327">
    <property type="protein sequence ID" value="HEC07074.1"/>
    <property type="molecule type" value="Genomic_DNA"/>
</dbReference>
<dbReference type="Proteomes" id="UP000886339">
    <property type="component" value="Unassembled WGS sequence"/>
</dbReference>
<proteinExistence type="predicted"/>
<sequence>MTRPDSHPHSILKSFVPAAAALLLFPAGEAAVAMDTQAAEAAGTPVVLQDERFSIDCAVAAVQMGADGSLVLEESTCSTLVTVGETGTLKFSTGGQTTHSCTFEGMTMDAQGHMTVRTTGSCFADSDLDEIPDFLDPFSQEKATAECLLQGESPDESVSLSAANYGADATCALPAPNRLVAANTVVGAVDAAANVDFRATDGIDVLGATVAGGSVFTLGGDDQGRPTVRIWGPFSVKAGSTFAVHP</sequence>
<protein>
    <submittedName>
        <fullName evidence="1">Uncharacterized protein</fullName>
    </submittedName>
</protein>
<dbReference type="AlphaFoldDB" id="A0A831RWI4"/>
<gene>
    <name evidence="1" type="ORF">ENJ12_09490</name>
</gene>